<evidence type="ECO:0000256" key="1">
    <source>
        <dbReference type="ARBA" id="ARBA00006133"/>
    </source>
</evidence>
<evidence type="ECO:0000259" key="3">
    <source>
        <dbReference type="Pfam" id="PF10193"/>
    </source>
</evidence>
<dbReference type="Pfam" id="PF10193">
    <property type="entry name" value="Telomere_reg-2"/>
    <property type="match status" value="1"/>
</dbReference>
<dbReference type="OrthoDB" id="10258062at2759"/>
<accession>A0A1E1K969</accession>
<dbReference type="GO" id="GO:0042162">
    <property type="term" value="F:telomeric DNA binding"/>
    <property type="evidence" value="ECO:0007669"/>
    <property type="project" value="TreeGrafter"/>
</dbReference>
<gene>
    <name evidence="4" type="ORF">RAG0_04552</name>
</gene>
<dbReference type="AlphaFoldDB" id="A0A1E1K969"/>
<dbReference type="PANTHER" id="PTHR15830:SF10">
    <property type="entry name" value="TELOMERE LENGTH REGULATION PROTEIN TEL2 HOMOLOG"/>
    <property type="match status" value="1"/>
</dbReference>
<dbReference type="FunFam" id="1.25.40.720:FF:000007">
    <property type="entry name" value="WGS project CABT00000000 data, contig 2.6"/>
    <property type="match status" value="1"/>
</dbReference>
<name>A0A1E1K969_9HELO</name>
<dbReference type="GO" id="GO:0051879">
    <property type="term" value="F:Hsp90 protein binding"/>
    <property type="evidence" value="ECO:0007669"/>
    <property type="project" value="TreeGrafter"/>
</dbReference>
<feature type="compositionally biased region" description="Acidic residues" evidence="2">
    <location>
        <begin position="575"/>
        <end position="585"/>
    </location>
</feature>
<feature type="domain" description="Telomere length regulation protein conserved" evidence="3">
    <location>
        <begin position="614"/>
        <end position="725"/>
    </location>
</feature>
<dbReference type="GO" id="GO:0005829">
    <property type="term" value="C:cytosol"/>
    <property type="evidence" value="ECO:0007669"/>
    <property type="project" value="TreeGrafter"/>
</dbReference>
<feature type="region of interest" description="Disordered" evidence="2">
    <location>
        <begin position="575"/>
        <end position="602"/>
    </location>
</feature>
<reference evidence="5" key="1">
    <citation type="submission" date="2016-03" db="EMBL/GenBank/DDBJ databases">
        <authorList>
            <person name="Guldener U."/>
        </authorList>
    </citation>
    <scope>NUCLEOTIDE SEQUENCE [LARGE SCALE GENOMIC DNA]</scope>
    <source>
        <strain evidence="5">04CH-RAC-A.6.1</strain>
    </source>
</reference>
<dbReference type="InterPro" id="IPR051970">
    <property type="entry name" value="TEL2_Regulation"/>
</dbReference>
<dbReference type="GO" id="GO:0051083">
    <property type="term" value="P:'de novo' cotranslational protein folding"/>
    <property type="evidence" value="ECO:0007669"/>
    <property type="project" value="TreeGrafter"/>
</dbReference>
<dbReference type="PANTHER" id="PTHR15830">
    <property type="entry name" value="TELOMERE LENGTH REGULATION PROTEIN TEL2 FAMILY MEMBER"/>
    <property type="match status" value="1"/>
</dbReference>
<dbReference type="Proteomes" id="UP000178912">
    <property type="component" value="Unassembled WGS sequence"/>
</dbReference>
<organism evidence="4 5">
    <name type="scientific">Rhynchosporium agropyri</name>
    <dbReference type="NCBI Taxonomy" id="914238"/>
    <lineage>
        <taxon>Eukaryota</taxon>
        <taxon>Fungi</taxon>
        <taxon>Dikarya</taxon>
        <taxon>Ascomycota</taxon>
        <taxon>Pezizomycotina</taxon>
        <taxon>Leotiomycetes</taxon>
        <taxon>Helotiales</taxon>
        <taxon>Ploettnerulaceae</taxon>
        <taxon>Rhynchosporium</taxon>
    </lineage>
</organism>
<keyword evidence="5" id="KW-1185">Reference proteome</keyword>
<dbReference type="InterPro" id="IPR038528">
    <property type="entry name" value="TEL2_C_sf"/>
</dbReference>
<evidence type="ECO:0000256" key="2">
    <source>
        <dbReference type="SAM" id="MobiDB-lite"/>
    </source>
</evidence>
<comment type="similarity">
    <text evidence="1">Belongs to the TEL2 family.</text>
</comment>
<sequence>MEDLLTPVSTTYKCGKKDTGDEFALVEIVKAPEPKSKPRFQTASTPTEALEILRNEPDHETLISTLRFLRKRTHDFDITSPSPLAAQLVHTLVSDTVPNYWHVYQASCGKAKFGKNGRTFPELEMLLQCLRSVMGLNAVLLSLKQQTQISKALKKNIGGPKIEDLLVINLQLLQALLAGTKTIMTIWTSVRTASDASLKQKAVWNEFLALVGGGKILGIAAESEDTVNNLSKKIVEKSWVADGTLFSRWIAQNITNWARSLIPVNEDGWKNLAELFSKSFRLGHTDSIIKEVISSMLLQDKECKAQFLKLVESLPSFDQRNFLLTTLKIIPRDYLSFPLATEAGSGWWKSDASVIAAAAGLVSVVVAEDESRKKMLVSWLTNSSGAGVGDGIAIRRAVLASLAGNMSDMESILDASLAQFGDQLYIRHTPTLQQDVHAQVLLLAAGYVHRMAPLRLTMMMRTGSHLSVVSNRLAASSARARFLGMCIGEALSSLVDKGDKIMDFKVEEMSTEEAKWYKSLINVSDIVGSLSPLKSGAVAKVPKKQPANISEEVKKKSSQVLQSGSKIVVIEQIDETDEEGSEDDGLTPYAKPDSDAEDSDEDATLITRNKPTAPVYIRDLITYLRDVDNHDRQKLALTTAAPLIRRKANFGTEVSAHAEELATLLVGLQDKYEVENFQDMRIQGMIAVLVALPLKMGQWFSKTFFDGDYSISQRASVLTTLGLGARELGGFGAEDEALTTMKKLPSSSKPSFPSKTLPPHILTHYDPQPQKKKLASTSISALDTLTTNLSNTMIAPMAVSLADKLTGPSILKVRTFSTRMAVEASRKKPTTNALAQVVSTGFFFPLTGRFSIHLKTLGSSSANITFHPYLLSLFLKTLSLLLHASGPNTLSLPQMTSEFWDLCLGLRAQNTGDVMVLEALLFAFLTILEVNADKRGLVEGFGRQMLETQEWVEAVFGRLGVGGSEEDERLRMLAAGLLVRIRENVEKYQALLLGDLASFR</sequence>
<evidence type="ECO:0000313" key="5">
    <source>
        <dbReference type="Proteomes" id="UP000178912"/>
    </source>
</evidence>
<dbReference type="FunFam" id="1.25.40.720:FF:000004">
    <property type="entry name" value="WGS project CABT00000000 data, contig 2.6"/>
    <property type="match status" value="1"/>
</dbReference>
<dbReference type="EMBL" id="FJUX01000019">
    <property type="protein sequence ID" value="CZS94603.1"/>
    <property type="molecule type" value="Genomic_DNA"/>
</dbReference>
<protein>
    <submittedName>
        <fullName evidence="4">Related to TEL2 Protein involved in controlling telomere length and position effect</fullName>
    </submittedName>
</protein>
<dbReference type="Gene3D" id="1.25.40.720">
    <property type="entry name" value="Telomere length regulation protein 2, C-terminal domain"/>
    <property type="match status" value="2"/>
</dbReference>
<proteinExistence type="inferred from homology"/>
<dbReference type="InterPro" id="IPR019337">
    <property type="entry name" value="Telomere_length_regulation_dom"/>
</dbReference>
<evidence type="ECO:0000313" key="4">
    <source>
        <dbReference type="EMBL" id="CZS94603.1"/>
    </source>
</evidence>